<feature type="transmembrane region" description="Helical" evidence="1">
    <location>
        <begin position="541"/>
        <end position="563"/>
    </location>
</feature>
<feature type="transmembrane region" description="Helical" evidence="1">
    <location>
        <begin position="621"/>
        <end position="640"/>
    </location>
</feature>
<dbReference type="STRING" id="930146.SAMN05192533_1344"/>
<sequence>MKIIKHVVIFCLIFVALIAVGESYMFRLNNFYNEYPNTTIYPQKGIRDAEMLHDVQVAAKKNSVDFFVFEYSPLSIFYSKYTIYGTKNAEKSINKQSKIFEKRYSSLFLGDMSFEFEKIEDLKSVGNIRNYYLIGNERNIHQFKMDLINKYAGNHPKAGFVDNEQRNLAISIWVIIIFVTALLTIYDINYQKKEVMIRVSFGERISKIITGNILIDSIVIIIFFCLQMLFLSNYTEVTYNLNISIIMLCVLLIINGVLYFNFYFQSLKVAFSNGVNSKKILTITYLLKSFSIILVVLILSSNFAVISQSLNLYKQKDFFEKHADYNYIEFGYLPIQHSDGSIDPMTDEDAIINEKFYRDFFNNFNPIVLFEMDYSMSIQSEVIQTNNNSLGYLSEQISVLRNKKLDKPFYFLVPSKIRDEPNTLYEIERIFKNENKSPSYGEYSIIYYDENIEIIKMKKGDVYETKMVKNPIVFLNNYPANNINEPLGTDFKSFLLVTMYKSTDSELTRFIKENQLTDQIIINTNVYENYKHQLKKAKRILYINIAFSVLILFLEFLILSLVIRLEYNLHALEFSVKKILGHSMIEKNKRLVFLTIIITVMSTMISALVGSNFGLSEVKSVLAGGFIILLLEIFTIIYCISKVERAQVPKILKGGNL</sequence>
<protein>
    <recommendedName>
        <fullName evidence="4">Bacteriocin-associated integral membrane (Putative immunity) protein</fullName>
    </recommendedName>
</protein>
<evidence type="ECO:0000313" key="3">
    <source>
        <dbReference type="Proteomes" id="UP000198553"/>
    </source>
</evidence>
<dbReference type="Proteomes" id="UP000198553">
    <property type="component" value="Unassembled WGS sequence"/>
</dbReference>
<evidence type="ECO:0000256" key="1">
    <source>
        <dbReference type="SAM" id="Phobius"/>
    </source>
</evidence>
<proteinExistence type="predicted"/>
<evidence type="ECO:0008006" key="4">
    <source>
        <dbReference type="Google" id="ProtNLM"/>
    </source>
</evidence>
<keyword evidence="3" id="KW-1185">Reference proteome</keyword>
<feature type="transmembrane region" description="Helical" evidence="1">
    <location>
        <begin position="209"/>
        <end position="231"/>
    </location>
</feature>
<gene>
    <name evidence="2" type="ORF">SAMN05192533_1344</name>
</gene>
<keyword evidence="1" id="KW-0812">Transmembrane</keyword>
<feature type="transmembrane region" description="Helical" evidence="1">
    <location>
        <begin position="591"/>
        <end position="609"/>
    </location>
</feature>
<keyword evidence="1" id="KW-0472">Membrane</keyword>
<evidence type="ECO:0000313" key="2">
    <source>
        <dbReference type="EMBL" id="SEN97341.1"/>
    </source>
</evidence>
<dbReference type="EMBL" id="FOBW01000034">
    <property type="protein sequence ID" value="SEN97341.1"/>
    <property type="molecule type" value="Genomic_DNA"/>
</dbReference>
<accession>A0A1H8KWZ4</accession>
<name>A0A1H8KWZ4_9BACI</name>
<reference evidence="3" key="1">
    <citation type="submission" date="2016-10" db="EMBL/GenBank/DDBJ databases">
        <authorList>
            <person name="Varghese N."/>
            <person name="Submissions S."/>
        </authorList>
    </citation>
    <scope>NUCLEOTIDE SEQUENCE [LARGE SCALE GENOMIC DNA]</scope>
    <source>
        <strain evidence="3">B48,IBRC-M 10115,DSM 25386,CECT 8001</strain>
    </source>
</reference>
<feature type="transmembrane region" description="Helical" evidence="1">
    <location>
        <begin position="285"/>
        <end position="306"/>
    </location>
</feature>
<dbReference type="OrthoDB" id="2824371at2"/>
<dbReference type="RefSeq" id="WP_090750620.1">
    <property type="nucleotide sequence ID" value="NZ_FOBW01000034.1"/>
</dbReference>
<feature type="transmembrane region" description="Helical" evidence="1">
    <location>
        <begin position="168"/>
        <end position="188"/>
    </location>
</feature>
<keyword evidence="1" id="KW-1133">Transmembrane helix</keyword>
<feature type="transmembrane region" description="Helical" evidence="1">
    <location>
        <begin position="243"/>
        <end position="264"/>
    </location>
</feature>
<organism evidence="2 3">
    <name type="scientific">Mesobacillus persicus</name>
    <dbReference type="NCBI Taxonomy" id="930146"/>
    <lineage>
        <taxon>Bacteria</taxon>
        <taxon>Bacillati</taxon>
        <taxon>Bacillota</taxon>
        <taxon>Bacilli</taxon>
        <taxon>Bacillales</taxon>
        <taxon>Bacillaceae</taxon>
        <taxon>Mesobacillus</taxon>
    </lineage>
</organism>
<dbReference type="AlphaFoldDB" id="A0A1H8KWZ4"/>